<dbReference type="GO" id="GO:0003955">
    <property type="term" value="F:NAD(P)H dehydrogenase (quinone) activity"/>
    <property type="evidence" value="ECO:0007669"/>
    <property type="project" value="TreeGrafter"/>
</dbReference>
<feature type="domain" description="Pyridine nucleotide-disulphide oxidoreductase dimerisation" evidence="5">
    <location>
        <begin position="341"/>
        <end position="448"/>
    </location>
</feature>
<comment type="similarity">
    <text evidence="1">Belongs to the class-I pyridine nucleotide-disulfide oxidoreductase family.</text>
</comment>
<proteinExistence type="inferred from homology"/>
<dbReference type="EMBL" id="CP053586">
    <property type="protein sequence ID" value="WNZ26054.1"/>
    <property type="molecule type" value="Genomic_DNA"/>
</dbReference>
<dbReference type="InterPro" id="IPR023753">
    <property type="entry name" value="FAD/NAD-binding_dom"/>
</dbReference>
<feature type="binding site" evidence="4">
    <location>
        <position position="114"/>
    </location>
    <ligand>
        <name>FAD</name>
        <dbReference type="ChEBI" id="CHEBI:57692"/>
    </ligand>
</feature>
<organism evidence="7">
    <name type="scientific">Leptolyngbya sp. NK1-12</name>
    <dbReference type="NCBI Taxonomy" id="2547451"/>
    <lineage>
        <taxon>Bacteria</taxon>
        <taxon>Bacillati</taxon>
        <taxon>Cyanobacteriota</taxon>
        <taxon>Cyanophyceae</taxon>
        <taxon>Leptolyngbyales</taxon>
        <taxon>Leptolyngbyaceae</taxon>
        <taxon>Leptolyngbya group</taxon>
        <taxon>Leptolyngbya</taxon>
    </lineage>
</organism>
<name>A0AA97AIY7_9CYAN</name>
<dbReference type="InterPro" id="IPR036188">
    <property type="entry name" value="FAD/NAD-bd_sf"/>
</dbReference>
<sequence>MTVDYDLIIVGGAAVGRYAAARANQLGARVALIEPPSPSSSLVLSLLAQINQALRQQACLQQWGYQLDGTAKWNWSQTLQWAETLAETQAISIAAPHSLMQLTAAGVEVMRAEGAFCRQPQLGFMVGKRRLRGRNYLLAPRVEATIPPIEGLAAIQVATLNSDFRSNFWPTLPRQVLILGSDPRGIELAQVLNRLGTQVTLIVSSEQLLPQEDPEAAFLVQAILEAEGVTVLTQTQVSQVRAIDDQIWVQVGNRAITTEAMVLATKPHLRLACLNLEAAGVKWQPEGIRVNRKLQTTTSRIYACGESLGGYVSAALDQHEADVALHNALFLPTQSVDYSRIPWTLFTDPTLVRIGLTESQARKRYGNDVLVAQQPVQALTTAQLSNDSNGFLKLIASYKGEILGAHAIAPQAQEWIGILALAMQQRLPLKALAQLPQPSPTFAELIQRTAAQLQQQRRREWQRELLETWFNFRRSR</sequence>
<accession>A0AA97AIY7</accession>
<feature type="domain" description="FAD/NAD(P)-binding" evidence="6">
    <location>
        <begin position="5"/>
        <end position="308"/>
    </location>
</feature>
<dbReference type="PRINTS" id="PR00368">
    <property type="entry name" value="FADPNR"/>
</dbReference>
<dbReference type="InterPro" id="IPR016156">
    <property type="entry name" value="FAD/NAD-linked_Rdtase_dimer_sf"/>
</dbReference>
<feature type="binding site" evidence="4">
    <location>
        <begin position="180"/>
        <end position="187"/>
    </location>
    <ligand>
        <name>NAD(+)</name>
        <dbReference type="ChEBI" id="CHEBI:57540"/>
    </ligand>
</feature>
<dbReference type="InterPro" id="IPR001100">
    <property type="entry name" value="Pyr_nuc-diS_OxRdtase"/>
</dbReference>
<dbReference type="InterPro" id="IPR004099">
    <property type="entry name" value="Pyr_nucl-diS_OxRdtase_dimer"/>
</dbReference>
<dbReference type="GO" id="GO:0050660">
    <property type="term" value="F:flavin adenine dinucleotide binding"/>
    <property type="evidence" value="ECO:0007669"/>
    <property type="project" value="TreeGrafter"/>
</dbReference>
<dbReference type="PANTHER" id="PTHR43014">
    <property type="entry name" value="MERCURIC REDUCTASE"/>
    <property type="match status" value="1"/>
</dbReference>
<dbReference type="PANTHER" id="PTHR43014:SF2">
    <property type="entry name" value="MERCURIC REDUCTASE"/>
    <property type="match status" value="1"/>
</dbReference>
<evidence type="ECO:0000313" key="7">
    <source>
        <dbReference type="EMBL" id="WNZ26054.1"/>
    </source>
</evidence>
<keyword evidence="2" id="KW-0285">Flavoprotein</keyword>
<evidence type="ECO:0000256" key="4">
    <source>
        <dbReference type="PIRSR" id="PIRSR000350-3"/>
    </source>
</evidence>
<dbReference type="Gene3D" id="3.50.50.60">
    <property type="entry name" value="FAD/NAD(P)-binding domain"/>
    <property type="match status" value="2"/>
</dbReference>
<dbReference type="AlphaFoldDB" id="A0AA97AIY7"/>
<gene>
    <name evidence="7" type="ORF">HJG54_26660</name>
</gene>
<dbReference type="SUPFAM" id="SSF51905">
    <property type="entry name" value="FAD/NAD(P)-binding domain"/>
    <property type="match status" value="1"/>
</dbReference>
<keyword evidence="3 4" id="KW-0274">FAD</keyword>
<dbReference type="Gene3D" id="3.30.390.30">
    <property type="match status" value="1"/>
</dbReference>
<evidence type="ECO:0000256" key="1">
    <source>
        <dbReference type="ARBA" id="ARBA00007532"/>
    </source>
</evidence>
<dbReference type="Pfam" id="PF07992">
    <property type="entry name" value="Pyr_redox_2"/>
    <property type="match status" value="1"/>
</dbReference>
<dbReference type="Pfam" id="PF02852">
    <property type="entry name" value="Pyr_redox_dim"/>
    <property type="match status" value="1"/>
</dbReference>
<reference evidence="7" key="1">
    <citation type="submission" date="2020-05" db="EMBL/GenBank/DDBJ databases">
        <authorList>
            <person name="Zhu T."/>
            <person name="Keshari N."/>
            <person name="Lu X."/>
        </authorList>
    </citation>
    <scope>NUCLEOTIDE SEQUENCE</scope>
    <source>
        <strain evidence="7">NK1-12</strain>
    </source>
</reference>
<dbReference type="PIRSF" id="PIRSF000350">
    <property type="entry name" value="Mercury_reductase_MerA"/>
    <property type="match status" value="1"/>
</dbReference>
<dbReference type="SUPFAM" id="SSF55424">
    <property type="entry name" value="FAD/NAD-linked reductases, dimerisation (C-terminal) domain"/>
    <property type="match status" value="1"/>
</dbReference>
<dbReference type="RefSeq" id="WP_316432245.1">
    <property type="nucleotide sequence ID" value="NZ_CP053586.1"/>
</dbReference>
<protein>
    <submittedName>
        <fullName evidence="7">NAD(P)/FAD-dependent oxidoreductase</fullName>
    </submittedName>
</protein>
<evidence type="ECO:0000259" key="5">
    <source>
        <dbReference type="Pfam" id="PF02852"/>
    </source>
</evidence>
<comment type="cofactor">
    <cofactor evidence="4">
        <name>FAD</name>
        <dbReference type="ChEBI" id="CHEBI:57692"/>
    </cofactor>
    <text evidence="4">Binds 1 FAD per subunit.</text>
</comment>
<evidence type="ECO:0000256" key="2">
    <source>
        <dbReference type="ARBA" id="ARBA00022630"/>
    </source>
</evidence>
<dbReference type="PRINTS" id="PR00411">
    <property type="entry name" value="PNDRDTASEI"/>
</dbReference>
<keyword evidence="4" id="KW-0520">NAD</keyword>
<evidence type="ECO:0000256" key="3">
    <source>
        <dbReference type="ARBA" id="ARBA00022827"/>
    </source>
</evidence>
<evidence type="ECO:0000259" key="6">
    <source>
        <dbReference type="Pfam" id="PF07992"/>
    </source>
</evidence>
<keyword evidence="4" id="KW-0547">Nucleotide-binding</keyword>